<comment type="caution">
    <text evidence="4">The sequence shown here is derived from an EMBL/GenBank/DDBJ whole genome shotgun (WGS) entry which is preliminary data.</text>
</comment>
<dbReference type="PANTHER" id="PTHR42208">
    <property type="entry name" value="HEAVY METAL TRANSPORTER-RELATED"/>
    <property type="match status" value="1"/>
</dbReference>
<name>A0A2M7ARR0_9BACT</name>
<dbReference type="InterPro" id="IPR017969">
    <property type="entry name" value="Heavy-metal-associated_CS"/>
</dbReference>
<dbReference type="PROSITE" id="PS01047">
    <property type="entry name" value="HMA_1"/>
    <property type="match status" value="1"/>
</dbReference>
<gene>
    <name evidence="4" type="ORF">COS78_02980</name>
</gene>
<keyword evidence="1" id="KW-0479">Metal-binding</keyword>
<evidence type="ECO:0000256" key="1">
    <source>
        <dbReference type="ARBA" id="ARBA00022723"/>
    </source>
</evidence>
<dbReference type="Proteomes" id="UP000231407">
    <property type="component" value="Unassembled WGS sequence"/>
</dbReference>
<organism evidence="4 5">
    <name type="scientific">Candidatus Shapirobacteria bacterium CG06_land_8_20_14_3_00_40_12</name>
    <dbReference type="NCBI Taxonomy" id="1974881"/>
    <lineage>
        <taxon>Bacteria</taxon>
        <taxon>Candidatus Shapironibacteriota</taxon>
    </lineage>
</organism>
<dbReference type="InterPro" id="IPR008972">
    <property type="entry name" value="Cupredoxin"/>
</dbReference>
<dbReference type="Gene3D" id="3.30.70.100">
    <property type="match status" value="1"/>
</dbReference>
<dbReference type="InterPro" id="IPR036163">
    <property type="entry name" value="HMA_dom_sf"/>
</dbReference>
<feature type="transmembrane region" description="Helical" evidence="2">
    <location>
        <begin position="326"/>
        <end position="345"/>
    </location>
</feature>
<keyword evidence="2" id="KW-0472">Membrane</keyword>
<feature type="transmembrane region" description="Helical" evidence="2">
    <location>
        <begin position="264"/>
        <end position="286"/>
    </location>
</feature>
<accession>A0A2M7ARR0</accession>
<evidence type="ECO:0000256" key="2">
    <source>
        <dbReference type="SAM" id="Phobius"/>
    </source>
</evidence>
<sequence length="452" mass="48387">MKDNQSLIQSTYYIHGMHCASCEILIEKKIIKELTVNMVDANLSKNVVIVEHQPDDQISAKYLSKIFEADHYRFSDTPFHKNTRIATDSYCAVSKPSNPLSALFTAGLIIIGFLLLNKSGLTSLVSVNTTSTLPIFLVFGLLAGFSSCAALVGGIILSVSRQWVGNYGNSDSTLQKLQPHFLFNGGRVLGYAFFGALMGYVGNFFRLSPLFTATLVIAVSGLMIMLGLQMLGVKALASFQIRLPKSLTGHIADESNFQSRFAPALMGALTFFLPCGFTITAQALALASGSPATGALIMAFFALGTIPGLLAIGYSSVKFQSNPQTSTSFSAIAGYLVLFFALFNINAQLSVVGLPNLSDAFATNSSYSKTVGSTGELAPIVNGQQIIKMDASSSGYTPNRFKIRANTPTRWEVATNNISGCTNAIISRGLFDGQIDLVDGTTSVKEFTSPKP</sequence>
<feature type="transmembrane region" description="Helical" evidence="2">
    <location>
        <begin position="100"/>
        <end position="116"/>
    </location>
</feature>
<dbReference type="InterPro" id="IPR006121">
    <property type="entry name" value="HMA_dom"/>
</dbReference>
<feature type="non-terminal residue" evidence="4">
    <location>
        <position position="452"/>
    </location>
</feature>
<reference evidence="5" key="1">
    <citation type="submission" date="2017-09" db="EMBL/GenBank/DDBJ databases">
        <title>Depth-based differentiation of microbial function through sediment-hosted aquifers and enrichment of novel symbionts in the deep terrestrial subsurface.</title>
        <authorList>
            <person name="Probst A.J."/>
            <person name="Ladd B."/>
            <person name="Jarett J.K."/>
            <person name="Geller-Mcgrath D.E."/>
            <person name="Sieber C.M.K."/>
            <person name="Emerson J.B."/>
            <person name="Anantharaman K."/>
            <person name="Thomas B.C."/>
            <person name="Malmstrom R."/>
            <person name="Stieglmeier M."/>
            <person name="Klingl A."/>
            <person name="Woyke T."/>
            <person name="Ryan C.M."/>
            <person name="Banfield J.F."/>
        </authorList>
    </citation>
    <scope>NUCLEOTIDE SEQUENCE [LARGE SCALE GENOMIC DNA]</scope>
</reference>
<protein>
    <recommendedName>
        <fullName evidence="3">HMA domain-containing protein</fullName>
    </recommendedName>
</protein>
<dbReference type="PANTHER" id="PTHR42208:SF1">
    <property type="entry name" value="HEAVY METAL TRANSPORTER"/>
    <property type="match status" value="1"/>
</dbReference>
<proteinExistence type="predicted"/>
<feature type="transmembrane region" description="Helical" evidence="2">
    <location>
        <begin position="292"/>
        <end position="314"/>
    </location>
</feature>
<dbReference type="CDD" id="cd00371">
    <property type="entry name" value="HMA"/>
    <property type="match status" value="1"/>
</dbReference>
<dbReference type="EMBL" id="PEWA01000040">
    <property type="protein sequence ID" value="PIU73319.1"/>
    <property type="molecule type" value="Genomic_DNA"/>
</dbReference>
<keyword evidence="2" id="KW-1133">Transmembrane helix</keyword>
<feature type="domain" description="HMA" evidence="3">
    <location>
        <begin position="8"/>
        <end position="75"/>
    </location>
</feature>
<dbReference type="Gene3D" id="2.60.40.420">
    <property type="entry name" value="Cupredoxins - blue copper proteins"/>
    <property type="match status" value="1"/>
</dbReference>
<evidence type="ECO:0000259" key="3">
    <source>
        <dbReference type="PROSITE" id="PS50846"/>
    </source>
</evidence>
<dbReference type="SUPFAM" id="SSF55008">
    <property type="entry name" value="HMA, heavy metal-associated domain"/>
    <property type="match status" value="1"/>
</dbReference>
<feature type="transmembrane region" description="Helical" evidence="2">
    <location>
        <begin position="207"/>
        <end position="228"/>
    </location>
</feature>
<dbReference type="Pfam" id="PF00403">
    <property type="entry name" value="HMA"/>
    <property type="match status" value="1"/>
</dbReference>
<dbReference type="GO" id="GO:0046872">
    <property type="term" value="F:metal ion binding"/>
    <property type="evidence" value="ECO:0007669"/>
    <property type="project" value="UniProtKB-KW"/>
</dbReference>
<feature type="transmembrane region" description="Helical" evidence="2">
    <location>
        <begin position="136"/>
        <end position="160"/>
    </location>
</feature>
<dbReference type="AlphaFoldDB" id="A0A2M7ARR0"/>
<keyword evidence="2" id="KW-0812">Transmembrane</keyword>
<evidence type="ECO:0000313" key="4">
    <source>
        <dbReference type="EMBL" id="PIU73319.1"/>
    </source>
</evidence>
<evidence type="ECO:0000313" key="5">
    <source>
        <dbReference type="Proteomes" id="UP000231407"/>
    </source>
</evidence>
<dbReference type="Pfam" id="PF13386">
    <property type="entry name" value="DsbD_2"/>
    <property type="match status" value="1"/>
</dbReference>
<dbReference type="PROSITE" id="PS50846">
    <property type="entry name" value="HMA_2"/>
    <property type="match status" value="1"/>
</dbReference>
<dbReference type="InterPro" id="IPR039447">
    <property type="entry name" value="UreH-like_TM_dom"/>
</dbReference>
<feature type="transmembrane region" description="Helical" evidence="2">
    <location>
        <begin position="181"/>
        <end position="201"/>
    </location>
</feature>